<dbReference type="AlphaFoldDB" id="A0A2P8CXV7"/>
<dbReference type="Pfam" id="PF14903">
    <property type="entry name" value="WG_beta_rep"/>
    <property type="match status" value="3"/>
</dbReference>
<evidence type="ECO:0000256" key="1">
    <source>
        <dbReference type="SAM" id="SignalP"/>
    </source>
</evidence>
<name>A0A2P8CXV7_9BACT</name>
<dbReference type="PANTHER" id="PTHR37841:SF1">
    <property type="entry name" value="DUF3298 DOMAIN-CONTAINING PROTEIN"/>
    <property type="match status" value="1"/>
</dbReference>
<dbReference type="PANTHER" id="PTHR37841">
    <property type="entry name" value="GLR2918 PROTEIN"/>
    <property type="match status" value="1"/>
</dbReference>
<dbReference type="OrthoDB" id="5464673at2"/>
<keyword evidence="1" id="KW-0732">Signal</keyword>
<reference evidence="2 3" key="1">
    <citation type="submission" date="2018-03" db="EMBL/GenBank/DDBJ databases">
        <title>Genomic Encyclopedia of Type Strains, Phase III (KMG-III): the genomes of soil and plant-associated and newly described type strains.</title>
        <authorList>
            <person name="Whitman W."/>
        </authorList>
    </citation>
    <scope>NUCLEOTIDE SEQUENCE [LARGE SCALE GENOMIC DNA]</scope>
    <source>
        <strain evidence="2 3">CGMCC 1.12700</strain>
    </source>
</reference>
<proteinExistence type="predicted"/>
<keyword evidence="3" id="KW-1185">Reference proteome</keyword>
<comment type="caution">
    <text evidence="2">The sequence shown here is derived from an EMBL/GenBank/DDBJ whole genome shotgun (WGS) entry which is preliminary data.</text>
</comment>
<dbReference type="RefSeq" id="WP_106524614.1">
    <property type="nucleotide sequence ID" value="NZ_PYGD01000010.1"/>
</dbReference>
<gene>
    <name evidence="2" type="ORF">B0I18_110112</name>
</gene>
<feature type="signal peptide" evidence="1">
    <location>
        <begin position="1"/>
        <end position="24"/>
    </location>
</feature>
<dbReference type="EMBL" id="PYGD01000010">
    <property type="protein sequence ID" value="PSK89811.1"/>
    <property type="molecule type" value="Genomic_DNA"/>
</dbReference>
<sequence>MTLRRLLPVLLLPLYIGACSGKNAQATAGKAEYINSLKDLSHKELQQRLKSEIAFMNALRDSARGVTLYLSFSISGSSGNGESGVKIDTAARFQLPAATAIVPEFASLKSGIIAEQRYALPQSGFEFSPDRRMEVIESDEISYRIDKVYTGGRELQPQQLKLQRADSLFLQASYRYPTAYDTLVIRKSDKDSVRYGNFSIGISAITGNEATLELPVAFNQQLIGYQASNAQGVLMKPTSYSSMPITGVASGVIAEIDAFREALKQALEQTSKEAALAEIGKIPEHAFTSRNRVQELLKSVQEIDKQEEADLPFKQLVQVIRQFKERYKDLLGPREQNLELKFQGDIDRIYLFVATRYDSFSQGLMAVNAYQQKGNNIFEDKTTGKYGIIDAASNIIIPARYNRLDKHDELYFTERVDTNEITWYLNSKEKKLEQIADGKKVSKQLDKDLVVFSDKAAYEGVLRNNKEEVVPFKYDNITLAGDVLVAEGSKRGRSFYEFYTTAGKKIDAGPVKKAITERGCNNIILVTPGNKYGIMNGKGQVSTQPRYERIEFITDYITTLAVYFETQGNGNTVYGIIDAEGKAITPANLDYIGDLKEDMIVFRSTGSPEKRYGYLNSKGQVQVPPRFDRAGDFIQGQALVSLNNRLCLVDKKGNTVFTFPGDVANAEVSVLDPKTDPHGAGYEINGKLYTPKGELIKK</sequence>
<evidence type="ECO:0000313" key="3">
    <source>
        <dbReference type="Proteomes" id="UP000240572"/>
    </source>
</evidence>
<evidence type="ECO:0000313" key="2">
    <source>
        <dbReference type="EMBL" id="PSK89811.1"/>
    </source>
</evidence>
<dbReference type="Proteomes" id="UP000240572">
    <property type="component" value="Unassembled WGS sequence"/>
</dbReference>
<dbReference type="InterPro" id="IPR032774">
    <property type="entry name" value="WG_beta_rep"/>
</dbReference>
<protein>
    <submittedName>
        <fullName evidence="2">WG repeat protein</fullName>
    </submittedName>
</protein>
<organism evidence="2 3">
    <name type="scientific">Taibaiella chishuiensis</name>
    <dbReference type="NCBI Taxonomy" id="1434707"/>
    <lineage>
        <taxon>Bacteria</taxon>
        <taxon>Pseudomonadati</taxon>
        <taxon>Bacteroidota</taxon>
        <taxon>Chitinophagia</taxon>
        <taxon>Chitinophagales</taxon>
        <taxon>Chitinophagaceae</taxon>
        <taxon>Taibaiella</taxon>
    </lineage>
</organism>
<feature type="chain" id="PRO_5015124698" evidence="1">
    <location>
        <begin position="25"/>
        <end position="698"/>
    </location>
</feature>
<accession>A0A2P8CXV7</accession>